<organism evidence="1 2">
    <name type="scientific">Paraglomus occultum</name>
    <dbReference type="NCBI Taxonomy" id="144539"/>
    <lineage>
        <taxon>Eukaryota</taxon>
        <taxon>Fungi</taxon>
        <taxon>Fungi incertae sedis</taxon>
        <taxon>Mucoromycota</taxon>
        <taxon>Glomeromycotina</taxon>
        <taxon>Glomeromycetes</taxon>
        <taxon>Paraglomerales</taxon>
        <taxon>Paraglomeraceae</taxon>
        <taxon>Paraglomus</taxon>
    </lineage>
</organism>
<sequence>MDEIWSEFQKAQNDVLEIRKEIKQKLKSMSQLSSGSLTQNSANATRSLDELEKDYHNKYLYMTQTSQQYDLLTCIKNANGEDSSFVNDLLKSHIIKTKDGDQKKSANDDLTRMSCMMLELPFVVEHAYQKNGQRSLVLQWYSKLTKCQDVQKGNAAQSIQDILTIDRVAYDIEYTQNNDLEILAFSTRRHGHSIRIKITGNSNFETCVIGFDYHLSNSYSKFQQIYKAEDGKGFNLTEFIIHEVWNEMDKEFYTS</sequence>
<accession>A0A9N9F3D9</accession>
<gene>
    <name evidence="1" type="ORF">POCULU_LOCUS2821</name>
</gene>
<keyword evidence="2" id="KW-1185">Reference proteome</keyword>
<proteinExistence type="predicted"/>
<dbReference type="AlphaFoldDB" id="A0A9N9F3D9"/>
<name>A0A9N9F3D9_9GLOM</name>
<dbReference type="Proteomes" id="UP000789572">
    <property type="component" value="Unassembled WGS sequence"/>
</dbReference>
<reference evidence="1" key="1">
    <citation type="submission" date="2021-06" db="EMBL/GenBank/DDBJ databases">
        <authorList>
            <person name="Kallberg Y."/>
            <person name="Tangrot J."/>
            <person name="Rosling A."/>
        </authorList>
    </citation>
    <scope>NUCLEOTIDE SEQUENCE</scope>
    <source>
        <strain evidence="1">IA702</strain>
    </source>
</reference>
<evidence type="ECO:0000313" key="1">
    <source>
        <dbReference type="EMBL" id="CAG8506015.1"/>
    </source>
</evidence>
<protein>
    <submittedName>
        <fullName evidence="1">7685_t:CDS:1</fullName>
    </submittedName>
</protein>
<evidence type="ECO:0000313" key="2">
    <source>
        <dbReference type="Proteomes" id="UP000789572"/>
    </source>
</evidence>
<dbReference type="EMBL" id="CAJVPJ010000281">
    <property type="protein sequence ID" value="CAG8506015.1"/>
    <property type="molecule type" value="Genomic_DNA"/>
</dbReference>
<comment type="caution">
    <text evidence="1">The sequence shown here is derived from an EMBL/GenBank/DDBJ whole genome shotgun (WGS) entry which is preliminary data.</text>
</comment>